<dbReference type="Gene3D" id="3.40.1190.20">
    <property type="match status" value="1"/>
</dbReference>
<evidence type="ECO:0000256" key="2">
    <source>
        <dbReference type="ARBA" id="ARBA00022679"/>
    </source>
</evidence>
<keyword evidence="3" id="KW-0547">Nucleotide-binding</keyword>
<accession>A0A2P4EZ04</accession>
<dbReference type="GO" id="GO:0005524">
    <property type="term" value="F:ATP binding"/>
    <property type="evidence" value="ECO:0007669"/>
    <property type="project" value="UniProtKB-KW"/>
</dbReference>
<dbReference type="GO" id="GO:0008902">
    <property type="term" value="F:hydroxymethylpyrimidine kinase activity"/>
    <property type="evidence" value="ECO:0007669"/>
    <property type="project" value="TreeGrafter"/>
</dbReference>
<evidence type="ECO:0000256" key="3">
    <source>
        <dbReference type="ARBA" id="ARBA00022741"/>
    </source>
</evidence>
<dbReference type="InterPro" id="IPR029056">
    <property type="entry name" value="Ribokinase-like"/>
</dbReference>
<proteinExistence type="predicted"/>
<dbReference type="CDD" id="cd01173">
    <property type="entry name" value="pyridoxal_pyridoxamine_kinase"/>
    <property type="match status" value="1"/>
</dbReference>
<dbReference type="Proteomes" id="UP000243451">
    <property type="component" value="Unassembled WGS sequence"/>
</dbReference>
<dbReference type="AlphaFoldDB" id="A0A2P4EZ04"/>
<reference evidence="7 8" key="1">
    <citation type="submission" date="2018-01" db="EMBL/GenBank/DDBJ databases">
        <title>Draft genome of the type strain Pseudomonas oceani DSM 100277 isolated from the deep water in Okinawa trough, northwestern Pacific Ocean.</title>
        <authorList>
            <person name="Gomila M."/>
            <person name="Mulet M."/>
            <person name="Garcia-Valdes E."/>
            <person name="Lalucat J."/>
        </authorList>
    </citation>
    <scope>NUCLEOTIDE SEQUENCE [LARGE SCALE GENOMIC DNA]</scope>
    <source>
        <strain evidence="7 8">DSM 100277</strain>
    </source>
</reference>
<gene>
    <name evidence="7" type="primary">pdxK</name>
    <name evidence="7" type="ORF">C1949_03205</name>
</gene>
<dbReference type="Pfam" id="PF08543">
    <property type="entry name" value="Phos_pyr_kin"/>
    <property type="match status" value="1"/>
</dbReference>
<evidence type="ECO:0000313" key="8">
    <source>
        <dbReference type="Proteomes" id="UP000243451"/>
    </source>
</evidence>
<dbReference type="GO" id="GO:0005829">
    <property type="term" value="C:cytosol"/>
    <property type="evidence" value="ECO:0007669"/>
    <property type="project" value="TreeGrafter"/>
</dbReference>
<feature type="domain" description="Pyridoxamine kinase/Phosphomethylpyrimidine kinase" evidence="6">
    <location>
        <begin position="94"/>
        <end position="268"/>
    </location>
</feature>
<dbReference type="EMBL" id="PPSK01000002">
    <property type="protein sequence ID" value="POB05713.1"/>
    <property type="molecule type" value="Genomic_DNA"/>
</dbReference>
<dbReference type="PANTHER" id="PTHR10534:SF15">
    <property type="entry name" value="PYRIDOXINE_PYRIDOXAL_PYRIDOXAMINE KINASE"/>
    <property type="match status" value="1"/>
</dbReference>
<dbReference type="PANTHER" id="PTHR10534">
    <property type="entry name" value="PYRIDOXAL KINASE"/>
    <property type="match status" value="1"/>
</dbReference>
<dbReference type="SUPFAM" id="SSF53613">
    <property type="entry name" value="Ribokinase-like"/>
    <property type="match status" value="1"/>
</dbReference>
<dbReference type="GO" id="GO:0008478">
    <property type="term" value="F:pyridoxal kinase activity"/>
    <property type="evidence" value="ECO:0007669"/>
    <property type="project" value="UniProtKB-EC"/>
</dbReference>
<dbReference type="NCBIfam" id="NF006034">
    <property type="entry name" value="PRK08176.1"/>
    <property type="match status" value="1"/>
</dbReference>
<dbReference type="EC" id="2.7.1.35" evidence="1"/>
<organism evidence="7 8">
    <name type="scientific">Halopseudomonas oceani</name>
    <dbReference type="NCBI Taxonomy" id="1708783"/>
    <lineage>
        <taxon>Bacteria</taxon>
        <taxon>Pseudomonadati</taxon>
        <taxon>Pseudomonadota</taxon>
        <taxon>Gammaproteobacteria</taxon>
        <taxon>Pseudomonadales</taxon>
        <taxon>Pseudomonadaceae</taxon>
        <taxon>Halopseudomonas</taxon>
    </lineage>
</organism>
<dbReference type="GO" id="GO:0009443">
    <property type="term" value="P:pyridoxal 5'-phosphate salvage"/>
    <property type="evidence" value="ECO:0007669"/>
    <property type="project" value="InterPro"/>
</dbReference>
<dbReference type="InterPro" id="IPR004625">
    <property type="entry name" value="PyrdxlKinase"/>
</dbReference>
<evidence type="ECO:0000259" key="6">
    <source>
        <dbReference type="Pfam" id="PF08543"/>
    </source>
</evidence>
<dbReference type="NCBIfam" id="TIGR00687">
    <property type="entry name" value="pyridox_kin"/>
    <property type="match status" value="1"/>
</dbReference>
<sequence>MTASLSLPCSVQALPVDVVSVQSQVVYGRVGNNVAVPTLEALALSVAAVPTVMFSNTPHYPTMHGGALPLEWFGGYLNDLSARGALHALRGILVGYLGNARQVDALAPWIRARQRQQTDLRVVIDPVLGDTDHGIYVDPGLVDAYRRDLLPLAEGLTPNGFELGRLTGRPVNDVESVVAAARTLLTGRTQWVAVTSAAPDTWAADEMQVVLVSRTQAEVIAHPRLTATPKGTGDLFCASLVGHWINGVDLSEAATRACRHVVSVLQRTQQAQCAELLLPLTGRCNAGRAVDHASVSKFTYRIFPCKQSLPI</sequence>
<keyword evidence="5" id="KW-0067">ATP-binding</keyword>
<evidence type="ECO:0000313" key="7">
    <source>
        <dbReference type="EMBL" id="POB05713.1"/>
    </source>
</evidence>
<dbReference type="RefSeq" id="WP_104737039.1">
    <property type="nucleotide sequence ID" value="NZ_BMHR01000004.1"/>
</dbReference>
<protein>
    <recommendedName>
        <fullName evidence="1">pyridoxal kinase</fullName>
        <ecNumber evidence="1">2.7.1.35</ecNumber>
    </recommendedName>
</protein>
<comment type="caution">
    <text evidence="7">The sequence shown here is derived from an EMBL/GenBank/DDBJ whole genome shotgun (WGS) entry which is preliminary data.</text>
</comment>
<keyword evidence="2 7" id="KW-0808">Transferase</keyword>
<dbReference type="InterPro" id="IPR013749">
    <property type="entry name" value="PM/HMP-P_kinase-1"/>
</dbReference>
<keyword evidence="4 7" id="KW-0418">Kinase</keyword>
<keyword evidence="8" id="KW-1185">Reference proteome</keyword>
<dbReference type="OrthoDB" id="9800808at2"/>
<evidence type="ECO:0000256" key="4">
    <source>
        <dbReference type="ARBA" id="ARBA00022777"/>
    </source>
</evidence>
<evidence type="ECO:0000256" key="5">
    <source>
        <dbReference type="ARBA" id="ARBA00022840"/>
    </source>
</evidence>
<name>A0A2P4EZ04_9GAMM</name>
<evidence type="ECO:0000256" key="1">
    <source>
        <dbReference type="ARBA" id="ARBA00012104"/>
    </source>
</evidence>